<dbReference type="Proteomes" id="UP000077202">
    <property type="component" value="Unassembled WGS sequence"/>
</dbReference>
<organism evidence="3 4">
    <name type="scientific">Marchantia polymorpha subsp. ruderalis</name>
    <dbReference type="NCBI Taxonomy" id="1480154"/>
    <lineage>
        <taxon>Eukaryota</taxon>
        <taxon>Viridiplantae</taxon>
        <taxon>Streptophyta</taxon>
        <taxon>Embryophyta</taxon>
        <taxon>Marchantiophyta</taxon>
        <taxon>Marchantiopsida</taxon>
        <taxon>Marchantiidae</taxon>
        <taxon>Marchantiales</taxon>
        <taxon>Marchantiaceae</taxon>
        <taxon>Marchantia</taxon>
    </lineage>
</organism>
<feature type="compositionally biased region" description="Basic and acidic residues" evidence="1">
    <location>
        <begin position="125"/>
        <end position="142"/>
    </location>
</feature>
<feature type="compositionally biased region" description="Basic and acidic residues" evidence="1">
    <location>
        <begin position="193"/>
        <end position="203"/>
    </location>
</feature>
<feature type="region of interest" description="Disordered" evidence="1">
    <location>
        <begin position="125"/>
        <end position="203"/>
    </location>
</feature>
<feature type="compositionally biased region" description="Acidic residues" evidence="1">
    <location>
        <begin position="170"/>
        <end position="180"/>
    </location>
</feature>
<sequence length="237" mass="26925">MGLYSASPKKSSAGYGSQRWSEVRRRIVHRRYLCLWVLLALVPCYMLRQMFSSSSPRLSTATTRPTEGGSMVTEKMVSEKPMDDSFEAEEEKYEKAERAASMAEDDTIPLPRAVNVFREEVKAEKVEKEEKVEKVEKKAEKHEKKKSKKNSTSKMLSDHSLAKYDGDFGVPEDNDKEEEQLWQAPPSPIKKPTNVEESRSVVSHAHDHISAQIDDTPSLKGFPIVNWAGSAYYFSVF</sequence>
<evidence type="ECO:0000313" key="3">
    <source>
        <dbReference type="EMBL" id="OAE26641.1"/>
    </source>
</evidence>
<feature type="transmembrane region" description="Helical" evidence="2">
    <location>
        <begin position="32"/>
        <end position="51"/>
    </location>
</feature>
<keyword evidence="2" id="KW-1133">Transmembrane helix</keyword>
<feature type="compositionally biased region" description="Basic and acidic residues" evidence="1">
    <location>
        <begin position="156"/>
        <end position="166"/>
    </location>
</feature>
<protein>
    <submittedName>
        <fullName evidence="3">Uncharacterized protein</fullName>
    </submittedName>
</protein>
<dbReference type="EMBL" id="LVLJ01002144">
    <property type="protein sequence ID" value="OAE26641.1"/>
    <property type="molecule type" value="Genomic_DNA"/>
</dbReference>
<keyword evidence="4" id="KW-1185">Reference proteome</keyword>
<keyword evidence="2" id="KW-0472">Membrane</keyword>
<evidence type="ECO:0000313" key="4">
    <source>
        <dbReference type="Proteomes" id="UP000077202"/>
    </source>
</evidence>
<gene>
    <name evidence="3" type="ORF">AXG93_793s1010</name>
</gene>
<keyword evidence="2" id="KW-0812">Transmembrane</keyword>
<name>A0A176W265_MARPO</name>
<evidence type="ECO:0000256" key="1">
    <source>
        <dbReference type="SAM" id="MobiDB-lite"/>
    </source>
</evidence>
<evidence type="ECO:0000256" key="2">
    <source>
        <dbReference type="SAM" id="Phobius"/>
    </source>
</evidence>
<dbReference type="AlphaFoldDB" id="A0A176W265"/>
<comment type="caution">
    <text evidence="3">The sequence shown here is derived from an EMBL/GenBank/DDBJ whole genome shotgun (WGS) entry which is preliminary data.</text>
</comment>
<accession>A0A176W265</accession>
<proteinExistence type="predicted"/>
<reference evidence="3" key="1">
    <citation type="submission" date="2016-03" db="EMBL/GenBank/DDBJ databases">
        <title>Mechanisms controlling the formation of the plant cell surface in tip-growing cells are functionally conserved among land plants.</title>
        <authorList>
            <person name="Honkanen S."/>
            <person name="Jones V.A."/>
            <person name="Morieri G."/>
            <person name="Champion C."/>
            <person name="Hetherington A.J."/>
            <person name="Kelly S."/>
            <person name="Saint-Marcoux D."/>
            <person name="Proust H."/>
            <person name="Prescott H."/>
            <person name="Dolan L."/>
        </authorList>
    </citation>
    <scope>NUCLEOTIDE SEQUENCE [LARGE SCALE GENOMIC DNA]</scope>
    <source>
        <tissue evidence="3">Whole gametophyte</tissue>
    </source>
</reference>